<comment type="catalytic activity">
    <reaction evidence="12">
        <text>L-homoserine + NADP(+) = L-aspartate 4-semialdehyde + NADPH + H(+)</text>
        <dbReference type="Rhea" id="RHEA:15761"/>
        <dbReference type="ChEBI" id="CHEBI:15378"/>
        <dbReference type="ChEBI" id="CHEBI:57476"/>
        <dbReference type="ChEBI" id="CHEBI:57783"/>
        <dbReference type="ChEBI" id="CHEBI:58349"/>
        <dbReference type="ChEBI" id="CHEBI:537519"/>
        <dbReference type="EC" id="1.1.1.3"/>
    </reaction>
    <physiologicalReaction direction="right-to-left" evidence="12">
        <dbReference type="Rhea" id="RHEA:15763"/>
    </physiologicalReaction>
</comment>
<comment type="caution">
    <text evidence="18">The sequence shown here is derived from an EMBL/GenBank/DDBJ whole genome shotgun (WGS) entry which is preliminary data.</text>
</comment>
<comment type="pathway">
    <text evidence="3 14">Amino-acid biosynthesis; L-methionine biosynthesis via de novo pathway; L-homoserine from L-aspartate: step 3/3.</text>
</comment>
<comment type="pathway">
    <text evidence="2 14">Amino-acid biosynthesis; L-threonine biosynthesis; L-threonine from L-aspartate: step 3/5.</text>
</comment>
<evidence type="ECO:0000256" key="2">
    <source>
        <dbReference type="ARBA" id="ARBA00005056"/>
    </source>
</evidence>
<keyword evidence="11 14" id="KW-0486">Methionine biosynthesis</keyword>
<evidence type="ECO:0000256" key="1">
    <source>
        <dbReference type="ARBA" id="ARBA00001920"/>
    </source>
</evidence>
<dbReference type="GO" id="GO:0009088">
    <property type="term" value="P:threonine biosynthetic process"/>
    <property type="evidence" value="ECO:0007669"/>
    <property type="project" value="UniProtKB-UniPathway"/>
</dbReference>
<dbReference type="InterPro" id="IPR011147">
    <property type="entry name" value="Bifunc_Aspkin/hSer_DH"/>
</dbReference>
<dbReference type="Gene3D" id="3.40.50.720">
    <property type="entry name" value="NAD(P)-binding Rossmann-like Domain"/>
    <property type="match status" value="2"/>
</dbReference>
<dbReference type="PROSITE" id="PS01042">
    <property type="entry name" value="HOMOSER_DHGENASE"/>
    <property type="match status" value="1"/>
</dbReference>
<keyword evidence="19" id="KW-1185">Reference proteome</keyword>
<dbReference type="PANTHER" id="PTHR43070:SF5">
    <property type="entry name" value="HOMOSERINE DEHYDROGENASE"/>
    <property type="match status" value="1"/>
</dbReference>
<keyword evidence="8 14" id="KW-0791">Threonine biosynthesis</keyword>
<accession>A0A8H7W2R7</accession>
<dbReference type="AlphaFoldDB" id="A0A8H7W2R7"/>
<dbReference type="Pfam" id="PF03447">
    <property type="entry name" value="NAD_binding_3"/>
    <property type="match status" value="1"/>
</dbReference>
<comment type="function">
    <text evidence="13">Catalyzes the conversion of L-aspartate-beta-semialdehyde (L-Asa) to L-homoserine (L-Hse), the third step in the biosynthesis of amino acids that derive from aspartate (the aspartate family of amino acids), including methioinine and threonine, the latter of which is a precursor to isoleucine; production of homoserine leads to a branch-point in the pathway as it can either be O-phosphorylated for processing to threonine, or O-acylated for processing to methionine.</text>
</comment>
<evidence type="ECO:0000313" key="18">
    <source>
        <dbReference type="EMBL" id="KAG2237788.1"/>
    </source>
</evidence>
<dbReference type="FunFam" id="3.30.360.10:FF:000006">
    <property type="entry name" value="Bifunctional aspartokinase/homoserine dehydrogenase"/>
    <property type="match status" value="1"/>
</dbReference>
<dbReference type="EMBL" id="JAEPRE010000003">
    <property type="protein sequence ID" value="KAG2237788.1"/>
    <property type="molecule type" value="Genomic_DNA"/>
</dbReference>
<dbReference type="GO" id="GO:0009086">
    <property type="term" value="P:methionine biosynthetic process"/>
    <property type="evidence" value="ECO:0007669"/>
    <property type="project" value="UniProtKB-KW"/>
</dbReference>
<dbReference type="UniPathway" id="UPA00051">
    <property type="reaction ID" value="UER00465"/>
</dbReference>
<evidence type="ECO:0000256" key="10">
    <source>
        <dbReference type="ARBA" id="ARBA00023002"/>
    </source>
</evidence>
<feature type="domain" description="Homoserine dehydrogenase catalytic" evidence="16">
    <location>
        <begin position="153"/>
        <end position="355"/>
    </location>
</feature>
<evidence type="ECO:0000259" key="17">
    <source>
        <dbReference type="Pfam" id="PF03447"/>
    </source>
</evidence>
<keyword evidence="10 14" id="KW-0560">Oxidoreductase</keyword>
<keyword evidence="7 14" id="KW-0028">Amino-acid biosynthesis</keyword>
<evidence type="ECO:0000256" key="13">
    <source>
        <dbReference type="ARBA" id="ARBA00059589"/>
    </source>
</evidence>
<feature type="domain" description="Aspartate/homoserine dehydrogenase NAD-binding" evidence="17">
    <location>
        <begin position="8"/>
        <end position="127"/>
    </location>
</feature>
<dbReference type="InterPro" id="IPR002347">
    <property type="entry name" value="SDR_fam"/>
</dbReference>
<dbReference type="InterPro" id="IPR005106">
    <property type="entry name" value="Asp/hSer_DH_NAD-bd"/>
</dbReference>
<dbReference type="EC" id="1.1.1.3" evidence="5 14"/>
<dbReference type="Proteomes" id="UP000613177">
    <property type="component" value="Unassembled WGS sequence"/>
</dbReference>
<evidence type="ECO:0000313" key="19">
    <source>
        <dbReference type="Proteomes" id="UP000613177"/>
    </source>
</evidence>
<proteinExistence type="inferred from homology"/>
<protein>
    <recommendedName>
        <fullName evidence="6 14">Homoserine dehydrogenase</fullName>
        <ecNumber evidence="5 14">1.1.1.3</ecNumber>
    </recommendedName>
</protein>
<evidence type="ECO:0000256" key="11">
    <source>
        <dbReference type="ARBA" id="ARBA00023167"/>
    </source>
</evidence>
<comment type="similarity">
    <text evidence="4 15">Belongs to the homoserine dehydrogenase family.</text>
</comment>
<dbReference type="GO" id="GO:0050661">
    <property type="term" value="F:NADP binding"/>
    <property type="evidence" value="ECO:0007669"/>
    <property type="project" value="InterPro"/>
</dbReference>
<evidence type="ECO:0000256" key="3">
    <source>
        <dbReference type="ARBA" id="ARBA00005062"/>
    </source>
</evidence>
<comment type="cofactor">
    <cofactor evidence="1">
        <name>a metal cation</name>
        <dbReference type="ChEBI" id="CHEBI:25213"/>
    </cofactor>
</comment>
<dbReference type="PANTHER" id="PTHR43070">
    <property type="match status" value="1"/>
</dbReference>
<dbReference type="UniPathway" id="UPA00050">
    <property type="reaction ID" value="UER00063"/>
</dbReference>
<evidence type="ECO:0000256" key="12">
    <source>
        <dbReference type="ARBA" id="ARBA00048841"/>
    </source>
</evidence>
<dbReference type="InterPro" id="IPR001342">
    <property type="entry name" value="HDH_cat"/>
</dbReference>
<evidence type="ECO:0000256" key="9">
    <source>
        <dbReference type="ARBA" id="ARBA00022857"/>
    </source>
</evidence>
<gene>
    <name evidence="18" type="ORF">INT48_009727</name>
</gene>
<dbReference type="Pfam" id="PF00742">
    <property type="entry name" value="Homoserine_dh"/>
    <property type="match status" value="1"/>
</dbReference>
<dbReference type="SUPFAM" id="SSF55347">
    <property type="entry name" value="Glyceraldehyde-3-phosphate dehydrogenase-like, C-terminal domain"/>
    <property type="match status" value="1"/>
</dbReference>
<evidence type="ECO:0000256" key="4">
    <source>
        <dbReference type="ARBA" id="ARBA00006753"/>
    </source>
</evidence>
<evidence type="ECO:0000256" key="6">
    <source>
        <dbReference type="ARBA" id="ARBA00013376"/>
    </source>
</evidence>
<dbReference type="GO" id="GO:0009090">
    <property type="term" value="P:homoserine biosynthetic process"/>
    <property type="evidence" value="ECO:0007669"/>
    <property type="project" value="TreeGrafter"/>
</dbReference>
<evidence type="ECO:0000256" key="5">
    <source>
        <dbReference type="ARBA" id="ARBA00013213"/>
    </source>
</evidence>
<organism evidence="18 19">
    <name type="scientific">Thamnidium elegans</name>
    <dbReference type="NCBI Taxonomy" id="101142"/>
    <lineage>
        <taxon>Eukaryota</taxon>
        <taxon>Fungi</taxon>
        <taxon>Fungi incertae sedis</taxon>
        <taxon>Mucoromycota</taxon>
        <taxon>Mucoromycotina</taxon>
        <taxon>Mucoromycetes</taxon>
        <taxon>Mucorales</taxon>
        <taxon>Mucorineae</taxon>
        <taxon>Mucoraceae</taxon>
        <taxon>Thamnidium</taxon>
    </lineage>
</organism>
<dbReference type="GO" id="GO:0004412">
    <property type="term" value="F:homoserine dehydrogenase activity"/>
    <property type="evidence" value="ECO:0007669"/>
    <property type="project" value="UniProtKB-EC"/>
</dbReference>
<evidence type="ECO:0000256" key="14">
    <source>
        <dbReference type="RuleBase" id="RU000579"/>
    </source>
</evidence>
<dbReference type="SUPFAM" id="SSF51735">
    <property type="entry name" value="NAD(P)-binding Rossmann-fold domains"/>
    <property type="match status" value="2"/>
</dbReference>
<keyword evidence="9 14" id="KW-0521">NADP</keyword>
<dbReference type="InterPro" id="IPR019811">
    <property type="entry name" value="HDH_CS"/>
</dbReference>
<dbReference type="Gene3D" id="3.30.360.10">
    <property type="entry name" value="Dihydrodipicolinate Reductase, domain 2"/>
    <property type="match status" value="1"/>
</dbReference>
<evidence type="ECO:0000259" key="16">
    <source>
        <dbReference type="Pfam" id="PF00742"/>
    </source>
</evidence>
<sequence length="687" mass="74688">MVNVGIVGCGFVGSELIAQLHATRSSAKRLKVVAIANIDTMNLSDTDYTPLHLTNWESDLNNSGVKPDLDVFIKYMASSKEHAVIVDCTASQAIANMYPSWLKQNLSIVTPNKKAFSGPLSLFKEIHLLSANYSGNGRTPMTYHESTVGAGLPVLSTLVDFVKTGDEIISIEGIFSGTLSYLFNNYSTTAAGPSKGTFSEIVKVAKDLGYTEPDPRDDLNGMDVARKVTICGRLAGLDLDLSTLNVENIVPESLRTVATADEFMTKLPSFDDHFAKLNEEAKAEGKVLRYVGVVDPKGNSGVKLMKYPATHPFAGLQGSDNIIKFTTKYFPNGVIVQGAGAGGPPTAYGIFSDLLKIQERVEGANGGVGYGICQHLLETEGESLTLVMACRNASRAANAKERLLLEFPFANIDIELVDVGSVQSVMSFSSAITNKYPHINYLFCNAGILTTLGINWKLIFYLLFTDPIGLIERSDATIQPVGEMNEDGMGKVFACNVFGHYIMTRELETLLANSGDGRVIWTSSITADSNSFNIDDWQGIQSREPYESSKWACDILSIALCERFVKEESHISSFTTSPGVVATEIGNLPRWVINARTLAHYLFRVLGVASQTITSYNGAAADVYAALQPLNKMNFLCRYGSLCSRWGATYVRASPISYDRGTAEQLIEKCELAYQAFKSNLSTAPAN</sequence>
<dbReference type="Pfam" id="PF00106">
    <property type="entry name" value="adh_short"/>
    <property type="match status" value="1"/>
</dbReference>
<name>A0A8H7W2R7_9FUNG</name>
<reference evidence="18" key="1">
    <citation type="submission" date="2021-01" db="EMBL/GenBank/DDBJ databases">
        <title>Metabolic potential, ecology and presence of endohyphal bacteria is reflected in genomic diversity of Mucoromycotina.</title>
        <authorList>
            <person name="Muszewska A."/>
            <person name="Okrasinska A."/>
            <person name="Steczkiewicz K."/>
            <person name="Drgas O."/>
            <person name="Orlowska M."/>
            <person name="Perlinska-Lenart U."/>
            <person name="Aleksandrzak-Piekarczyk T."/>
            <person name="Szatraj K."/>
            <person name="Zielenkiewicz U."/>
            <person name="Pilsyk S."/>
            <person name="Malc E."/>
            <person name="Mieczkowski P."/>
            <person name="Kruszewska J.S."/>
            <person name="Biernat P."/>
            <person name="Pawlowska J."/>
        </authorList>
    </citation>
    <scope>NUCLEOTIDE SEQUENCE</scope>
    <source>
        <strain evidence="18">WA0000018081</strain>
    </source>
</reference>
<evidence type="ECO:0000256" key="8">
    <source>
        <dbReference type="ARBA" id="ARBA00022697"/>
    </source>
</evidence>
<evidence type="ECO:0000256" key="15">
    <source>
        <dbReference type="RuleBase" id="RU004171"/>
    </source>
</evidence>
<dbReference type="InterPro" id="IPR036291">
    <property type="entry name" value="NAD(P)-bd_dom_sf"/>
</dbReference>
<evidence type="ECO:0000256" key="7">
    <source>
        <dbReference type="ARBA" id="ARBA00022605"/>
    </source>
</evidence>